<dbReference type="Proteomes" id="UP000595362">
    <property type="component" value="Chromosome"/>
</dbReference>
<accession>A0A7T5R397</accession>
<evidence type="ECO:0000313" key="2">
    <source>
        <dbReference type="Proteomes" id="UP000595362"/>
    </source>
</evidence>
<sequence>MSYNGYSNKQNIIPNYTDTNKYLLDSYPDWNMFLDKLSLTVSRDYFFIDDTVKAFNEAYELNKDMKSRGIKNVEYIISKKGSGYYQAEYKIHFTRYDRDSKSSVVDWNNHVLIQLNARCKGAKGIRIEYNPGKLTKGNIDSLNELISSVCDYTFAQLIALGTVTRIDVTCDVRGLILDKLLVHVVGKRKLNIHTNNGLLESCYFGTPAADYYCVYQKNIQDLSVTGRVVRFEARLKPNMPLSELHSLPNPFIKMRVYDVHRPTGLSGSVRAYYRWFISQSRQYGLRKTLDATSYGMVCSYVHILTEKAFNFIDADKWEEVFAGALRKGHLYKLKKPKIPKKYLLQVKPISTKDYEDIDVCDDDIDDDHDDL</sequence>
<name>A0A7T5R397_9BACT</name>
<gene>
    <name evidence="1" type="ORF">HYS17_02715</name>
</gene>
<evidence type="ECO:0000313" key="1">
    <source>
        <dbReference type="EMBL" id="QQG36704.1"/>
    </source>
</evidence>
<organism evidence="1 2">
    <name type="scientific">Micavibrio aeruginosavorus</name>
    <dbReference type="NCBI Taxonomy" id="349221"/>
    <lineage>
        <taxon>Bacteria</taxon>
        <taxon>Pseudomonadati</taxon>
        <taxon>Bdellovibrionota</taxon>
        <taxon>Bdellovibrionia</taxon>
        <taxon>Bdellovibrionales</taxon>
        <taxon>Pseudobdellovibrionaceae</taxon>
        <taxon>Micavibrio</taxon>
    </lineage>
</organism>
<reference evidence="1 2" key="1">
    <citation type="submission" date="2020-07" db="EMBL/GenBank/DDBJ databases">
        <title>Huge and variable diversity of episymbiotic CPR bacteria and DPANN archaea in groundwater ecosystems.</title>
        <authorList>
            <person name="He C.Y."/>
            <person name="Keren R."/>
            <person name="Whittaker M."/>
            <person name="Farag I.F."/>
            <person name="Doudna J."/>
            <person name="Cate J.H.D."/>
            <person name="Banfield J.F."/>
        </authorList>
    </citation>
    <scope>NUCLEOTIDE SEQUENCE [LARGE SCALE GENOMIC DNA]</scope>
    <source>
        <strain evidence="1">NC_groundwater_70_Ag_B-0.1um_54_66</strain>
    </source>
</reference>
<dbReference type="EMBL" id="CP066681">
    <property type="protein sequence ID" value="QQG36704.1"/>
    <property type="molecule type" value="Genomic_DNA"/>
</dbReference>
<proteinExistence type="predicted"/>
<dbReference type="AlphaFoldDB" id="A0A7T5R397"/>
<protein>
    <submittedName>
        <fullName evidence="1">Uncharacterized protein</fullName>
    </submittedName>
</protein>